<comment type="caution">
    <text evidence="4">The sequence shown here is derived from an EMBL/GenBank/DDBJ whole genome shotgun (WGS) entry which is preliminary data.</text>
</comment>
<proteinExistence type="predicted"/>
<evidence type="ECO:0000313" key="5">
    <source>
        <dbReference type="Proteomes" id="UP000249915"/>
    </source>
</evidence>
<keyword evidence="1" id="KW-0805">Transcription regulation</keyword>
<dbReference type="Proteomes" id="UP000249915">
    <property type="component" value="Unassembled WGS sequence"/>
</dbReference>
<dbReference type="InterPro" id="IPR009057">
    <property type="entry name" value="Homeodomain-like_sf"/>
</dbReference>
<dbReference type="GO" id="GO:0043565">
    <property type="term" value="F:sequence-specific DNA binding"/>
    <property type="evidence" value="ECO:0007669"/>
    <property type="project" value="InterPro"/>
</dbReference>
<organism evidence="4 5">
    <name type="scientific">Prauserella muralis</name>
    <dbReference type="NCBI Taxonomy" id="588067"/>
    <lineage>
        <taxon>Bacteria</taxon>
        <taxon>Bacillati</taxon>
        <taxon>Actinomycetota</taxon>
        <taxon>Actinomycetes</taxon>
        <taxon>Pseudonocardiales</taxon>
        <taxon>Pseudonocardiaceae</taxon>
        <taxon>Prauserella</taxon>
    </lineage>
</organism>
<dbReference type="PROSITE" id="PS01124">
    <property type="entry name" value="HTH_ARAC_FAMILY_2"/>
    <property type="match status" value="1"/>
</dbReference>
<accession>A0A2V4ATF9</accession>
<dbReference type="InterPro" id="IPR053142">
    <property type="entry name" value="PchR_regulatory_protein"/>
</dbReference>
<dbReference type="PANTHER" id="PTHR47893:SF1">
    <property type="entry name" value="REGULATORY PROTEIN PCHR"/>
    <property type="match status" value="1"/>
</dbReference>
<dbReference type="AlphaFoldDB" id="A0A2V4ATF9"/>
<dbReference type="PANTHER" id="PTHR47893">
    <property type="entry name" value="REGULATORY PROTEIN PCHR"/>
    <property type="match status" value="1"/>
</dbReference>
<sequence length="325" mass="35248">METDQQDQWIVRRSPGRRAADEWQRALAATHVTFDIGLPAGSPFAGTVARTRLGGMDLVDCQCTPFAGRRGGDLAGEAGSERVGVQILRSGIERVRHAHAATVVHSAGSVKLWDGHQPVHLDVPEPLAKTTLVFPRERLLATCPRLADLDGLPSLDRLPGAGLIVRYVDAVVAELPTMDERMRTTAGQVALELLRSVLEPTLPDARAARREALRARARRCIRANLTNPGLTPGAVARAVAVSPRTLHAAFQDSGETVAALIRRYRLARSHEDLTDPGGGSVTEIAFRWGFSDATHFSQAFKRQYGLSPRDLRARNTRKAGAEAMA</sequence>
<dbReference type="OrthoDB" id="9799345at2"/>
<keyword evidence="5" id="KW-1185">Reference proteome</keyword>
<dbReference type="Pfam" id="PF14525">
    <property type="entry name" value="AraC_binding_2"/>
    <property type="match status" value="1"/>
</dbReference>
<reference evidence="4 5" key="1">
    <citation type="submission" date="2016-07" db="EMBL/GenBank/DDBJ databases">
        <title>Draft genome sequence of Prauserella muralis DSM 45305, isolated from a mould-covered wall in an indoor environment.</title>
        <authorList>
            <person name="Ruckert C."/>
            <person name="Albersmeier A."/>
            <person name="Jiang C.-L."/>
            <person name="Jiang Y."/>
            <person name="Kalinowski J."/>
            <person name="Schneider O."/>
            <person name="Winkler A."/>
            <person name="Zotchev S.B."/>
        </authorList>
    </citation>
    <scope>NUCLEOTIDE SEQUENCE [LARGE SCALE GENOMIC DNA]</scope>
    <source>
        <strain evidence="4 5">DSM 45305</strain>
    </source>
</reference>
<evidence type="ECO:0000256" key="2">
    <source>
        <dbReference type="ARBA" id="ARBA00023125"/>
    </source>
</evidence>
<name>A0A2V4ATF9_9PSEU</name>
<dbReference type="EMBL" id="MASW01000004">
    <property type="protein sequence ID" value="PXY24710.1"/>
    <property type="molecule type" value="Genomic_DNA"/>
</dbReference>
<protein>
    <submittedName>
        <fullName evidence="4">Uncharacterized protein</fullName>
    </submittedName>
</protein>
<dbReference type="GO" id="GO:0003700">
    <property type="term" value="F:DNA-binding transcription factor activity"/>
    <property type="evidence" value="ECO:0007669"/>
    <property type="project" value="InterPro"/>
</dbReference>
<evidence type="ECO:0000256" key="3">
    <source>
        <dbReference type="ARBA" id="ARBA00023163"/>
    </source>
</evidence>
<gene>
    <name evidence="4" type="ORF">BAY60_19600</name>
</gene>
<evidence type="ECO:0000313" key="4">
    <source>
        <dbReference type="EMBL" id="PXY24710.1"/>
    </source>
</evidence>
<dbReference type="PROSITE" id="PS00041">
    <property type="entry name" value="HTH_ARAC_FAMILY_1"/>
    <property type="match status" value="1"/>
</dbReference>
<keyword evidence="2" id="KW-0238">DNA-binding</keyword>
<evidence type="ECO:0000256" key="1">
    <source>
        <dbReference type="ARBA" id="ARBA00023015"/>
    </source>
</evidence>
<dbReference type="SMART" id="SM00342">
    <property type="entry name" value="HTH_ARAC"/>
    <property type="match status" value="1"/>
</dbReference>
<dbReference type="PRINTS" id="PR00032">
    <property type="entry name" value="HTHARAC"/>
</dbReference>
<dbReference type="InterPro" id="IPR020449">
    <property type="entry name" value="Tscrpt_reg_AraC-type_HTH"/>
</dbReference>
<dbReference type="RefSeq" id="WP_112282693.1">
    <property type="nucleotide sequence ID" value="NZ_MASW01000004.1"/>
</dbReference>
<dbReference type="Pfam" id="PF12833">
    <property type="entry name" value="HTH_18"/>
    <property type="match status" value="1"/>
</dbReference>
<dbReference type="InterPro" id="IPR035418">
    <property type="entry name" value="AraC-bd_2"/>
</dbReference>
<dbReference type="Gene3D" id="1.10.10.60">
    <property type="entry name" value="Homeodomain-like"/>
    <property type="match status" value="1"/>
</dbReference>
<dbReference type="InterPro" id="IPR018060">
    <property type="entry name" value="HTH_AraC"/>
</dbReference>
<keyword evidence="3" id="KW-0804">Transcription</keyword>
<dbReference type="SUPFAM" id="SSF46689">
    <property type="entry name" value="Homeodomain-like"/>
    <property type="match status" value="1"/>
</dbReference>
<dbReference type="InterPro" id="IPR018062">
    <property type="entry name" value="HTH_AraC-typ_CS"/>
</dbReference>